<accession>A0A4Y3RHH5</accession>
<feature type="region of interest" description="Disordered" evidence="1">
    <location>
        <begin position="51"/>
        <end position="86"/>
    </location>
</feature>
<keyword evidence="3" id="KW-1185">Reference proteome</keyword>
<evidence type="ECO:0000256" key="1">
    <source>
        <dbReference type="SAM" id="MobiDB-lite"/>
    </source>
</evidence>
<feature type="compositionally biased region" description="Polar residues" evidence="1">
    <location>
        <begin position="67"/>
        <end position="86"/>
    </location>
</feature>
<dbReference type="AlphaFoldDB" id="A0A4Y3RHH5"/>
<comment type="caution">
    <text evidence="2">The sequence shown here is derived from an EMBL/GenBank/DDBJ whole genome shotgun (WGS) entry which is preliminary data.</text>
</comment>
<dbReference type="Proteomes" id="UP000315226">
    <property type="component" value="Unassembled WGS sequence"/>
</dbReference>
<protein>
    <submittedName>
        <fullName evidence="2">Uncharacterized protein</fullName>
    </submittedName>
</protein>
<reference evidence="2 3" key="1">
    <citation type="submission" date="2019-06" db="EMBL/GenBank/DDBJ databases">
        <title>Whole genome shotgun sequence of Streptomyces gardneri NBRC 12865.</title>
        <authorList>
            <person name="Hosoyama A."/>
            <person name="Uohara A."/>
            <person name="Ohji S."/>
            <person name="Ichikawa N."/>
        </authorList>
    </citation>
    <scope>NUCLEOTIDE SEQUENCE [LARGE SCALE GENOMIC DNA]</scope>
    <source>
        <strain evidence="2 3">NBRC 12865</strain>
    </source>
</reference>
<sequence>MTLLAKNAAGWARLRRIMSATQLPDRVPTTSRDTLNTLAGEDLVMLLEPASEPVRASPRADPMVPLRSTSAHWTTPLSPNSSLTYR</sequence>
<gene>
    <name evidence="2" type="ORF">SGA01_27270</name>
</gene>
<evidence type="ECO:0000313" key="2">
    <source>
        <dbReference type="EMBL" id="GEB57122.1"/>
    </source>
</evidence>
<organism evidence="2 3">
    <name type="scientific">Streptomyces gardneri</name>
    <dbReference type="NCBI Taxonomy" id="66892"/>
    <lineage>
        <taxon>Bacteria</taxon>
        <taxon>Bacillati</taxon>
        <taxon>Actinomycetota</taxon>
        <taxon>Actinomycetes</taxon>
        <taxon>Kitasatosporales</taxon>
        <taxon>Streptomycetaceae</taxon>
        <taxon>Streptomyces</taxon>
    </lineage>
</organism>
<name>A0A4Y3RHH5_9ACTN</name>
<proteinExistence type="predicted"/>
<dbReference type="EMBL" id="BJMN01000015">
    <property type="protein sequence ID" value="GEB57122.1"/>
    <property type="molecule type" value="Genomic_DNA"/>
</dbReference>
<evidence type="ECO:0000313" key="3">
    <source>
        <dbReference type="Proteomes" id="UP000315226"/>
    </source>
</evidence>